<keyword evidence="2" id="KW-0813">Transport</keyword>
<dbReference type="GO" id="GO:0016020">
    <property type="term" value="C:membrane"/>
    <property type="evidence" value="ECO:0007669"/>
    <property type="project" value="UniProtKB-SubCell"/>
</dbReference>
<dbReference type="GO" id="GO:0015149">
    <property type="term" value="F:hexose transmembrane transporter activity"/>
    <property type="evidence" value="ECO:0007669"/>
    <property type="project" value="TreeGrafter"/>
</dbReference>
<evidence type="ECO:0008006" key="9">
    <source>
        <dbReference type="Google" id="ProtNLM"/>
    </source>
</evidence>
<dbReference type="AlphaFoldDB" id="A0A367JJU6"/>
<dbReference type="Gene3D" id="1.20.1250.20">
    <property type="entry name" value="MFS general substrate transporter like domains"/>
    <property type="match status" value="1"/>
</dbReference>
<dbReference type="OrthoDB" id="10285436at2759"/>
<dbReference type="Pfam" id="PF00083">
    <property type="entry name" value="Sugar_tr"/>
    <property type="match status" value="2"/>
</dbReference>
<accession>A0A367JJU6</accession>
<organism evidence="7 8">
    <name type="scientific">Rhizopus stolonifer</name>
    <name type="common">Rhizopus nigricans</name>
    <dbReference type="NCBI Taxonomy" id="4846"/>
    <lineage>
        <taxon>Eukaryota</taxon>
        <taxon>Fungi</taxon>
        <taxon>Fungi incertae sedis</taxon>
        <taxon>Mucoromycota</taxon>
        <taxon>Mucoromycotina</taxon>
        <taxon>Mucoromycetes</taxon>
        <taxon>Mucorales</taxon>
        <taxon>Mucorineae</taxon>
        <taxon>Rhizopodaceae</taxon>
        <taxon>Rhizopus</taxon>
    </lineage>
</organism>
<dbReference type="PANTHER" id="PTHR23503:SF8">
    <property type="entry name" value="FACILITATED GLUCOSE TRANSPORTER PROTEIN 1"/>
    <property type="match status" value="1"/>
</dbReference>
<comment type="subcellular location">
    <subcellularLocation>
        <location evidence="1">Membrane</location>
    </subcellularLocation>
</comment>
<keyword evidence="4 6" id="KW-1133">Transmembrane helix</keyword>
<dbReference type="InterPro" id="IPR036259">
    <property type="entry name" value="MFS_trans_sf"/>
</dbReference>
<evidence type="ECO:0000313" key="8">
    <source>
        <dbReference type="Proteomes" id="UP000253551"/>
    </source>
</evidence>
<keyword evidence="3 6" id="KW-0812">Transmembrane</keyword>
<evidence type="ECO:0000256" key="6">
    <source>
        <dbReference type="SAM" id="Phobius"/>
    </source>
</evidence>
<dbReference type="InterPro" id="IPR005828">
    <property type="entry name" value="MFS_sugar_transport-like"/>
</dbReference>
<dbReference type="SUPFAM" id="SSF103473">
    <property type="entry name" value="MFS general substrate transporter"/>
    <property type="match status" value="1"/>
</dbReference>
<keyword evidence="5 6" id="KW-0472">Membrane</keyword>
<protein>
    <recommendedName>
        <fullName evidence="9">Major facilitator superfamily (MFS) profile domain-containing protein</fullName>
    </recommendedName>
</protein>
<keyword evidence="8" id="KW-1185">Reference proteome</keyword>
<reference evidence="7 8" key="1">
    <citation type="journal article" date="2018" name="G3 (Bethesda)">
        <title>Phylogenetic and Phylogenomic Definition of Rhizopus Species.</title>
        <authorList>
            <person name="Gryganskyi A.P."/>
            <person name="Golan J."/>
            <person name="Dolatabadi S."/>
            <person name="Mondo S."/>
            <person name="Robb S."/>
            <person name="Idnurm A."/>
            <person name="Muszewska A."/>
            <person name="Steczkiewicz K."/>
            <person name="Masonjones S."/>
            <person name="Liao H.L."/>
            <person name="Gajdeczka M.T."/>
            <person name="Anike F."/>
            <person name="Vuek A."/>
            <person name="Anishchenko I.M."/>
            <person name="Voigt K."/>
            <person name="de Hoog G.S."/>
            <person name="Smith M.E."/>
            <person name="Heitman J."/>
            <person name="Vilgalys R."/>
            <person name="Stajich J.E."/>
        </authorList>
    </citation>
    <scope>NUCLEOTIDE SEQUENCE [LARGE SCALE GENOMIC DNA]</scope>
    <source>
        <strain evidence="7 8">LSU 92-RS-03</strain>
    </source>
</reference>
<evidence type="ECO:0000256" key="5">
    <source>
        <dbReference type="ARBA" id="ARBA00023136"/>
    </source>
</evidence>
<feature type="transmembrane region" description="Helical" evidence="6">
    <location>
        <begin position="136"/>
        <end position="161"/>
    </location>
</feature>
<dbReference type="STRING" id="4846.A0A367JJU6"/>
<evidence type="ECO:0000256" key="4">
    <source>
        <dbReference type="ARBA" id="ARBA00022989"/>
    </source>
</evidence>
<evidence type="ECO:0000256" key="2">
    <source>
        <dbReference type="ARBA" id="ARBA00022448"/>
    </source>
</evidence>
<dbReference type="EMBL" id="PJQM01003204">
    <property type="protein sequence ID" value="RCH90176.1"/>
    <property type="molecule type" value="Genomic_DNA"/>
</dbReference>
<comment type="caution">
    <text evidence="7">The sequence shown here is derived from an EMBL/GenBank/DDBJ whole genome shotgun (WGS) entry which is preliminary data.</text>
</comment>
<evidence type="ECO:0000256" key="3">
    <source>
        <dbReference type="ARBA" id="ARBA00022692"/>
    </source>
</evidence>
<dbReference type="PANTHER" id="PTHR23503">
    <property type="entry name" value="SOLUTE CARRIER FAMILY 2"/>
    <property type="match status" value="1"/>
</dbReference>
<evidence type="ECO:0000256" key="1">
    <source>
        <dbReference type="ARBA" id="ARBA00004370"/>
    </source>
</evidence>
<dbReference type="InterPro" id="IPR045263">
    <property type="entry name" value="GLUT"/>
</dbReference>
<evidence type="ECO:0000313" key="7">
    <source>
        <dbReference type="EMBL" id="RCH90176.1"/>
    </source>
</evidence>
<sequence>MSLCVESPWYLVSVHKIQETMYSLQHLRSGADVMLELYNDVESKQPVQIKDYDMSKDDNLRVSTLPYHDAPMSMTDILQDPLQLIGIHAVMYYSTDMFTVVFDSTMAKYMSIVTFVINFVDVFPDVFLMDRMGRRMLLLVSATGSTLYGLVGCSPIPWILISELTSAHTSSAVGSKATGINWSMNFLVGQCFPLVFKRMEGYAFIVFGVIGVLIVLFTFFHMPETRKRFLEDIVNQFKASL</sequence>
<proteinExistence type="predicted"/>
<feature type="transmembrane region" description="Helical" evidence="6">
    <location>
        <begin position="202"/>
        <end position="220"/>
    </location>
</feature>
<gene>
    <name evidence="7" type="ORF">CU098_009512</name>
</gene>
<dbReference type="Proteomes" id="UP000253551">
    <property type="component" value="Unassembled WGS sequence"/>
</dbReference>
<name>A0A367JJU6_RHIST</name>